<dbReference type="Proteomes" id="UP001501509">
    <property type="component" value="Unassembled WGS sequence"/>
</dbReference>
<keyword evidence="1" id="KW-1133">Transmembrane helix</keyword>
<dbReference type="EMBL" id="BAAATD010000006">
    <property type="protein sequence ID" value="GAA2608033.1"/>
    <property type="molecule type" value="Genomic_DNA"/>
</dbReference>
<reference evidence="3" key="1">
    <citation type="journal article" date="2019" name="Int. J. Syst. Evol. Microbiol.">
        <title>The Global Catalogue of Microorganisms (GCM) 10K type strain sequencing project: providing services to taxonomists for standard genome sequencing and annotation.</title>
        <authorList>
            <consortium name="The Broad Institute Genomics Platform"/>
            <consortium name="The Broad Institute Genome Sequencing Center for Infectious Disease"/>
            <person name="Wu L."/>
            <person name="Ma J."/>
        </authorList>
    </citation>
    <scope>NUCLEOTIDE SEQUENCE [LARGE SCALE GENOMIC DNA]</scope>
    <source>
        <strain evidence="3">JCM 6833</strain>
    </source>
</reference>
<keyword evidence="1" id="KW-0472">Membrane</keyword>
<evidence type="ECO:0008006" key="4">
    <source>
        <dbReference type="Google" id="ProtNLM"/>
    </source>
</evidence>
<organism evidence="2 3">
    <name type="scientific">Actinomadura fulvescens</name>
    <dbReference type="NCBI Taxonomy" id="46160"/>
    <lineage>
        <taxon>Bacteria</taxon>
        <taxon>Bacillati</taxon>
        <taxon>Actinomycetota</taxon>
        <taxon>Actinomycetes</taxon>
        <taxon>Streptosporangiales</taxon>
        <taxon>Thermomonosporaceae</taxon>
        <taxon>Actinomadura</taxon>
    </lineage>
</organism>
<gene>
    <name evidence="2" type="ORF">GCM10010411_47830</name>
</gene>
<comment type="caution">
    <text evidence="2">The sequence shown here is derived from an EMBL/GenBank/DDBJ whole genome shotgun (WGS) entry which is preliminary data.</text>
</comment>
<proteinExistence type="predicted"/>
<feature type="transmembrane region" description="Helical" evidence="1">
    <location>
        <begin position="35"/>
        <end position="59"/>
    </location>
</feature>
<name>A0ABN3PZ17_9ACTN</name>
<keyword evidence="1" id="KW-0812">Transmembrane</keyword>
<evidence type="ECO:0000313" key="3">
    <source>
        <dbReference type="Proteomes" id="UP001501509"/>
    </source>
</evidence>
<accession>A0ABN3PZ17</accession>
<evidence type="ECO:0000313" key="2">
    <source>
        <dbReference type="EMBL" id="GAA2608033.1"/>
    </source>
</evidence>
<feature type="transmembrane region" description="Helical" evidence="1">
    <location>
        <begin position="79"/>
        <end position="101"/>
    </location>
</feature>
<protein>
    <recommendedName>
        <fullName evidence="4">DUF2637 domain-containing protein</fullName>
    </recommendedName>
</protein>
<sequence length="188" mass="19144">MSSPSDGATLTTRVPVGSPGLSAVSMPMKLNSSRVIVALAVLAGLVASLGLAAVITAGFTLSFDAIGAVGRACGVRDEIAWLLPAAVDGAMSVGTVTAVVVRRLHRSTAYPWTVVSVHLLVTLVDALVDTLEPVAVRSQASVGGPPSGAMYGDAPQEVHEGTGSRVRWQQAESRHGAVVAIRQPAAEA</sequence>
<evidence type="ECO:0000256" key="1">
    <source>
        <dbReference type="SAM" id="Phobius"/>
    </source>
</evidence>
<keyword evidence="3" id="KW-1185">Reference proteome</keyword>